<evidence type="ECO:0000256" key="1">
    <source>
        <dbReference type="SAM" id="Phobius"/>
    </source>
</evidence>
<sequence length="241" mass="27093">RSMDEAKNHFLAQPGQPYLDLLPTEQSLIIHEHRLNSIAKDVQTKFGTMYRAVPDKNGWTYDLHEETAANTSSSIAVGYSKNPSAQGPCNMVFESPIDDIKLYLNELGVRVSSMTATFTNVTQLVEYTEENTQDVWRQKWIPYASGIVLAFLAFAAAAYQDWGWWKWTLVNCSISPLAVIQSVAASGDGPDSILPFLKNAPRSIAGLKKFAKEWDKRGERIFYQKGPDGNFSFFIKGEVRE</sequence>
<keyword evidence="3" id="KW-1185">Reference proteome</keyword>
<feature type="non-terminal residue" evidence="2">
    <location>
        <position position="241"/>
    </location>
</feature>
<reference evidence="2" key="2">
    <citation type="submission" date="2023-07" db="EMBL/GenBank/DDBJ databases">
        <authorList>
            <consortium name="Lawrence Berkeley National Laboratory"/>
            <person name="Haridas S."/>
            <person name="Hensen N."/>
            <person name="Bonometti L."/>
            <person name="Westerberg I."/>
            <person name="Brannstrom I.O."/>
            <person name="Guillou S."/>
            <person name="Cros-Aarteil S."/>
            <person name="Calhoun S."/>
            <person name="Kuo A."/>
            <person name="Mondo S."/>
            <person name="Pangilinan J."/>
            <person name="Riley R."/>
            <person name="LaButti K."/>
            <person name="Andreopoulos B."/>
            <person name="Lipzen A."/>
            <person name="Chen C."/>
            <person name="Yanf M."/>
            <person name="Daum C."/>
            <person name="Ng V."/>
            <person name="Clum A."/>
            <person name="Steindorff A."/>
            <person name="Ohm R."/>
            <person name="Martin F."/>
            <person name="Silar P."/>
            <person name="Natvig D."/>
            <person name="Lalanne C."/>
            <person name="Gautier V."/>
            <person name="Ament-velasquez S.L."/>
            <person name="Kruys A."/>
            <person name="Hutchinson M.I."/>
            <person name="Powell A.J."/>
            <person name="Barry K."/>
            <person name="Miller A.N."/>
            <person name="Grigoriev I.V."/>
            <person name="Debuchy R."/>
            <person name="Gladieux P."/>
            <person name="Thoren M.H."/>
            <person name="Johannesson H."/>
        </authorList>
    </citation>
    <scope>NUCLEOTIDE SEQUENCE</scope>
    <source>
        <strain evidence="2">FGSC 1904</strain>
    </source>
</reference>
<organism evidence="2 3">
    <name type="scientific">Sordaria brevicollis</name>
    <dbReference type="NCBI Taxonomy" id="83679"/>
    <lineage>
        <taxon>Eukaryota</taxon>
        <taxon>Fungi</taxon>
        <taxon>Dikarya</taxon>
        <taxon>Ascomycota</taxon>
        <taxon>Pezizomycotina</taxon>
        <taxon>Sordariomycetes</taxon>
        <taxon>Sordariomycetidae</taxon>
        <taxon>Sordariales</taxon>
        <taxon>Sordariaceae</taxon>
        <taxon>Sordaria</taxon>
    </lineage>
</organism>
<keyword evidence="1" id="KW-0472">Membrane</keyword>
<name>A0AAE0U266_SORBR</name>
<feature type="non-terminal residue" evidence="2">
    <location>
        <position position="1"/>
    </location>
</feature>
<evidence type="ECO:0000313" key="3">
    <source>
        <dbReference type="Proteomes" id="UP001281003"/>
    </source>
</evidence>
<reference evidence="2" key="1">
    <citation type="journal article" date="2023" name="Mol. Phylogenet. Evol.">
        <title>Genome-scale phylogeny and comparative genomics of the fungal order Sordariales.</title>
        <authorList>
            <person name="Hensen N."/>
            <person name="Bonometti L."/>
            <person name="Westerberg I."/>
            <person name="Brannstrom I.O."/>
            <person name="Guillou S."/>
            <person name="Cros-Aarteil S."/>
            <person name="Calhoun S."/>
            <person name="Haridas S."/>
            <person name="Kuo A."/>
            <person name="Mondo S."/>
            <person name="Pangilinan J."/>
            <person name="Riley R."/>
            <person name="LaButti K."/>
            <person name="Andreopoulos B."/>
            <person name="Lipzen A."/>
            <person name="Chen C."/>
            <person name="Yan M."/>
            <person name="Daum C."/>
            <person name="Ng V."/>
            <person name="Clum A."/>
            <person name="Steindorff A."/>
            <person name="Ohm R.A."/>
            <person name="Martin F."/>
            <person name="Silar P."/>
            <person name="Natvig D.O."/>
            <person name="Lalanne C."/>
            <person name="Gautier V."/>
            <person name="Ament-Velasquez S.L."/>
            <person name="Kruys A."/>
            <person name="Hutchinson M.I."/>
            <person name="Powell A.J."/>
            <person name="Barry K."/>
            <person name="Miller A.N."/>
            <person name="Grigoriev I.V."/>
            <person name="Debuchy R."/>
            <person name="Gladieux P."/>
            <person name="Hiltunen Thoren M."/>
            <person name="Johannesson H."/>
        </authorList>
    </citation>
    <scope>NUCLEOTIDE SEQUENCE</scope>
    <source>
        <strain evidence="2">FGSC 1904</strain>
    </source>
</reference>
<dbReference type="EMBL" id="JAUTDP010000016">
    <property type="protein sequence ID" value="KAK3388253.1"/>
    <property type="molecule type" value="Genomic_DNA"/>
</dbReference>
<keyword evidence="1" id="KW-0812">Transmembrane</keyword>
<evidence type="ECO:0000313" key="2">
    <source>
        <dbReference type="EMBL" id="KAK3388253.1"/>
    </source>
</evidence>
<comment type="caution">
    <text evidence="2">The sequence shown here is derived from an EMBL/GenBank/DDBJ whole genome shotgun (WGS) entry which is preliminary data.</text>
</comment>
<dbReference type="Proteomes" id="UP001281003">
    <property type="component" value="Unassembled WGS sequence"/>
</dbReference>
<proteinExistence type="predicted"/>
<feature type="transmembrane region" description="Helical" evidence="1">
    <location>
        <begin position="140"/>
        <end position="159"/>
    </location>
</feature>
<protein>
    <submittedName>
        <fullName evidence="2">Uncharacterized protein</fullName>
    </submittedName>
</protein>
<accession>A0AAE0U266</accession>
<gene>
    <name evidence="2" type="ORF">B0T20DRAFT_323988</name>
</gene>
<keyword evidence="1" id="KW-1133">Transmembrane helix</keyword>
<dbReference type="AlphaFoldDB" id="A0AAE0U266"/>